<evidence type="ECO:0000259" key="2">
    <source>
        <dbReference type="Pfam" id="PF12971"/>
    </source>
</evidence>
<proteinExistence type="predicted"/>
<name>A0A412YIN3_9BACE</name>
<keyword evidence="1" id="KW-0378">Hydrolase</keyword>
<dbReference type="Pfam" id="PF12971">
    <property type="entry name" value="NAGLU_N"/>
    <property type="match status" value="1"/>
</dbReference>
<evidence type="ECO:0000313" key="3">
    <source>
        <dbReference type="EMBL" id="RGV57264.1"/>
    </source>
</evidence>
<reference evidence="3 4" key="1">
    <citation type="submission" date="2018-08" db="EMBL/GenBank/DDBJ databases">
        <title>A genome reference for cultivated species of the human gut microbiota.</title>
        <authorList>
            <person name="Zou Y."/>
            <person name="Xue W."/>
            <person name="Luo G."/>
        </authorList>
    </citation>
    <scope>NUCLEOTIDE SEQUENCE [LARGE SCALE GENOMIC DNA]</scope>
    <source>
        <strain evidence="3 4">AF14-32</strain>
    </source>
</reference>
<feature type="domain" description="Alpha-N-acetylglucosaminidase N-terminal" evidence="2">
    <location>
        <begin position="1"/>
        <end position="32"/>
    </location>
</feature>
<evidence type="ECO:0000256" key="1">
    <source>
        <dbReference type="ARBA" id="ARBA00022801"/>
    </source>
</evidence>
<evidence type="ECO:0000313" key="4">
    <source>
        <dbReference type="Proteomes" id="UP000283850"/>
    </source>
</evidence>
<sequence>MAVGLNYYLKYYCLITVSWYVDQPVEMSEVLPQIPFPVEVKARVGRHFCISK</sequence>
<gene>
    <name evidence="3" type="ORF">DWW10_04225</name>
</gene>
<comment type="caution">
    <text evidence="3">The sequence shown here is derived from an EMBL/GenBank/DDBJ whole genome shotgun (WGS) entry which is preliminary data.</text>
</comment>
<dbReference type="AlphaFoldDB" id="A0A412YIN3"/>
<dbReference type="InterPro" id="IPR029018">
    <property type="entry name" value="Hex-like_dom2"/>
</dbReference>
<dbReference type="Proteomes" id="UP000283850">
    <property type="component" value="Unassembled WGS sequence"/>
</dbReference>
<dbReference type="Gene3D" id="3.30.379.10">
    <property type="entry name" value="Chitobiase/beta-hexosaminidase domain 2-like"/>
    <property type="match status" value="1"/>
</dbReference>
<dbReference type="EMBL" id="QRZF01000002">
    <property type="protein sequence ID" value="RGV57264.1"/>
    <property type="molecule type" value="Genomic_DNA"/>
</dbReference>
<dbReference type="GO" id="GO:0005975">
    <property type="term" value="P:carbohydrate metabolic process"/>
    <property type="evidence" value="ECO:0007669"/>
    <property type="project" value="UniProtKB-ARBA"/>
</dbReference>
<dbReference type="InterPro" id="IPR024240">
    <property type="entry name" value="NAGLU_N"/>
</dbReference>
<protein>
    <recommendedName>
        <fullName evidence="2">Alpha-N-acetylglucosaminidase N-terminal domain-containing protein</fullName>
    </recommendedName>
</protein>
<dbReference type="GO" id="GO:0016787">
    <property type="term" value="F:hydrolase activity"/>
    <property type="evidence" value="ECO:0007669"/>
    <property type="project" value="UniProtKB-KW"/>
</dbReference>
<accession>A0A412YIN3</accession>
<organism evidence="3 4">
    <name type="scientific">Bacteroides intestinalis</name>
    <dbReference type="NCBI Taxonomy" id="329854"/>
    <lineage>
        <taxon>Bacteria</taxon>
        <taxon>Pseudomonadati</taxon>
        <taxon>Bacteroidota</taxon>
        <taxon>Bacteroidia</taxon>
        <taxon>Bacteroidales</taxon>
        <taxon>Bacteroidaceae</taxon>
        <taxon>Bacteroides</taxon>
    </lineage>
</organism>